<gene>
    <name evidence="1" type="ORF">HAX54_044059</name>
</gene>
<keyword evidence="2" id="KW-1185">Reference proteome</keyword>
<proteinExistence type="predicted"/>
<protein>
    <submittedName>
        <fullName evidence="1">Uncharacterized protein</fullName>
    </submittedName>
</protein>
<sequence length="52" mass="5880">HKNGRVLLSEPDKHMCGRIIDEDEVGHDDIVETEEMVVGKSNEDMTEENVAE</sequence>
<feature type="non-terminal residue" evidence="1">
    <location>
        <position position="1"/>
    </location>
</feature>
<dbReference type="EMBL" id="JACEIK010006678">
    <property type="protein sequence ID" value="MCE2056111.1"/>
    <property type="molecule type" value="Genomic_DNA"/>
</dbReference>
<evidence type="ECO:0000313" key="2">
    <source>
        <dbReference type="Proteomes" id="UP000823775"/>
    </source>
</evidence>
<name>A0ABS8W3C1_DATST</name>
<feature type="non-terminal residue" evidence="1">
    <location>
        <position position="52"/>
    </location>
</feature>
<dbReference type="Proteomes" id="UP000823775">
    <property type="component" value="Unassembled WGS sequence"/>
</dbReference>
<evidence type="ECO:0000313" key="1">
    <source>
        <dbReference type="EMBL" id="MCE2056111.1"/>
    </source>
</evidence>
<comment type="caution">
    <text evidence="1">The sequence shown here is derived from an EMBL/GenBank/DDBJ whole genome shotgun (WGS) entry which is preliminary data.</text>
</comment>
<reference evidence="1 2" key="1">
    <citation type="journal article" date="2021" name="BMC Genomics">
        <title>Datura genome reveals duplications of psychoactive alkaloid biosynthetic genes and high mutation rate following tissue culture.</title>
        <authorList>
            <person name="Rajewski A."/>
            <person name="Carter-House D."/>
            <person name="Stajich J."/>
            <person name="Litt A."/>
        </authorList>
    </citation>
    <scope>NUCLEOTIDE SEQUENCE [LARGE SCALE GENOMIC DNA]</scope>
    <source>
        <strain evidence="1">AR-01</strain>
    </source>
</reference>
<accession>A0ABS8W3C1</accession>
<organism evidence="1 2">
    <name type="scientific">Datura stramonium</name>
    <name type="common">Jimsonweed</name>
    <name type="synonym">Common thornapple</name>
    <dbReference type="NCBI Taxonomy" id="4076"/>
    <lineage>
        <taxon>Eukaryota</taxon>
        <taxon>Viridiplantae</taxon>
        <taxon>Streptophyta</taxon>
        <taxon>Embryophyta</taxon>
        <taxon>Tracheophyta</taxon>
        <taxon>Spermatophyta</taxon>
        <taxon>Magnoliopsida</taxon>
        <taxon>eudicotyledons</taxon>
        <taxon>Gunneridae</taxon>
        <taxon>Pentapetalae</taxon>
        <taxon>asterids</taxon>
        <taxon>lamiids</taxon>
        <taxon>Solanales</taxon>
        <taxon>Solanaceae</taxon>
        <taxon>Solanoideae</taxon>
        <taxon>Datureae</taxon>
        <taxon>Datura</taxon>
    </lineage>
</organism>